<dbReference type="AlphaFoldDB" id="A0A1V0B8W4"/>
<dbReference type="Proteomes" id="UP000243488">
    <property type="component" value="Chromosome"/>
</dbReference>
<sequence>MDEHLKRQIESLKPSIDDAPTRVRKQKNKSPIGISTILAISLIGGIIYMGDRNGWADHLKQHIAPPTAGMKQEHAPVSVTDQRINIGEASEAAKDIYLEQVNKMLHQSTEWGLCEAYKSSQSELGKAIRQQNCKPNPVAEIEWIDNTTGNSSERQTVFTDENYRPSGTVNTIRMPRPEAAQQSTPQRTQPYVTVVKETKFSCGPFREGSPECRQHKARMQQHWRRACDINQNSHACTQANRYDLR</sequence>
<evidence type="ECO:0000313" key="2">
    <source>
        <dbReference type="EMBL" id="AQZ96214.1"/>
    </source>
</evidence>
<evidence type="ECO:0000256" key="1">
    <source>
        <dbReference type="SAM" id="Phobius"/>
    </source>
</evidence>
<evidence type="ECO:0000313" key="3">
    <source>
        <dbReference type="Proteomes" id="UP000243488"/>
    </source>
</evidence>
<gene>
    <name evidence="2" type="ORF">BVH74_16290</name>
</gene>
<proteinExistence type="predicted"/>
<dbReference type="RefSeq" id="WP_080051122.1">
    <property type="nucleotide sequence ID" value="NZ_CP020100.1"/>
</dbReference>
<organism evidence="2 3">
    <name type="scientific">Halopseudomonas phragmitis</name>
    <dbReference type="NCBI Taxonomy" id="1931241"/>
    <lineage>
        <taxon>Bacteria</taxon>
        <taxon>Pseudomonadati</taxon>
        <taxon>Pseudomonadota</taxon>
        <taxon>Gammaproteobacteria</taxon>
        <taxon>Pseudomonadales</taxon>
        <taxon>Pseudomonadaceae</taxon>
        <taxon>Halopseudomonas</taxon>
    </lineage>
</organism>
<name>A0A1V0B8W4_9GAMM</name>
<protein>
    <submittedName>
        <fullName evidence="2">Uncharacterized protein</fullName>
    </submittedName>
</protein>
<keyword evidence="1" id="KW-0812">Transmembrane</keyword>
<feature type="transmembrane region" description="Helical" evidence="1">
    <location>
        <begin position="32"/>
        <end position="50"/>
    </location>
</feature>
<dbReference type="EMBL" id="CP020100">
    <property type="protein sequence ID" value="AQZ96214.1"/>
    <property type="molecule type" value="Genomic_DNA"/>
</dbReference>
<keyword evidence="1" id="KW-1133">Transmembrane helix</keyword>
<keyword evidence="1" id="KW-0472">Membrane</keyword>
<accession>A0A1V0B8W4</accession>
<reference evidence="2 3" key="1">
    <citation type="submission" date="2017-03" db="EMBL/GenBank/DDBJ databases">
        <title>Complete genome sequence of the novel DNRA strain Pseudomonas sp. S-6-2 isolated from Chinese polluted river sediment. Journal of Biotechnology.</title>
        <authorList>
            <person name="Li J."/>
            <person name="Xiang F."/>
            <person name="Wang L."/>
            <person name="Xi L."/>
            <person name="Liu J."/>
        </authorList>
    </citation>
    <scope>NUCLEOTIDE SEQUENCE [LARGE SCALE GENOMIC DNA]</scope>
    <source>
        <strain evidence="2 3">S-6-2</strain>
    </source>
</reference>
<dbReference type="KEGG" id="ppha:BVH74_16290"/>
<keyword evidence="3" id="KW-1185">Reference proteome</keyword>